<evidence type="ECO:0008006" key="4">
    <source>
        <dbReference type="Google" id="ProtNLM"/>
    </source>
</evidence>
<gene>
    <name evidence="2" type="ORF">SMD31_15405</name>
</gene>
<keyword evidence="3" id="KW-1185">Reference proteome</keyword>
<protein>
    <recommendedName>
        <fullName evidence="4">Intracellular septation protein A</fullName>
    </recommendedName>
</protein>
<keyword evidence="1" id="KW-1133">Transmembrane helix</keyword>
<dbReference type="Proteomes" id="UP001271769">
    <property type="component" value="Unassembled WGS sequence"/>
</dbReference>
<comment type="caution">
    <text evidence="2">The sequence shown here is derived from an EMBL/GenBank/DDBJ whole genome shotgun (WGS) entry which is preliminary data.</text>
</comment>
<feature type="transmembrane region" description="Helical" evidence="1">
    <location>
        <begin position="90"/>
        <end position="109"/>
    </location>
</feature>
<organism evidence="2 3">
    <name type="scientific">Dongia rigui</name>
    <dbReference type="NCBI Taxonomy" id="940149"/>
    <lineage>
        <taxon>Bacteria</taxon>
        <taxon>Pseudomonadati</taxon>
        <taxon>Pseudomonadota</taxon>
        <taxon>Alphaproteobacteria</taxon>
        <taxon>Rhodospirillales</taxon>
        <taxon>Dongiaceae</taxon>
        <taxon>Dongia</taxon>
    </lineage>
</organism>
<proteinExistence type="predicted"/>
<feature type="transmembrane region" description="Helical" evidence="1">
    <location>
        <begin position="41"/>
        <end position="58"/>
    </location>
</feature>
<evidence type="ECO:0000313" key="3">
    <source>
        <dbReference type="Proteomes" id="UP001271769"/>
    </source>
</evidence>
<name>A0ABU5E1H2_9PROT</name>
<feature type="transmembrane region" description="Helical" evidence="1">
    <location>
        <begin position="65"/>
        <end position="84"/>
    </location>
</feature>
<feature type="transmembrane region" description="Helical" evidence="1">
    <location>
        <begin position="164"/>
        <end position="183"/>
    </location>
</feature>
<sequence>MRFLQNNAGQQSTGRGATAIFAVTAFVYPFLVYLLHERVSFFVFALGASLLLLLRACFASTGILALLRLPLVIAAGALAALSMVDAALAAKAYPALISLMIAALFANSLRRPPSLIERMARMREPDLSPSGQSYCRRLTWVWTAWLVANAAIAAGLAATHSLSLWALWTGLVSYLCTGMLFFGEMLVRSWLLRTYWGQDA</sequence>
<dbReference type="RefSeq" id="WP_320501782.1">
    <property type="nucleotide sequence ID" value="NZ_JAXCLX010000002.1"/>
</dbReference>
<keyword evidence="1" id="KW-0472">Membrane</keyword>
<feature type="transmembrane region" description="Helical" evidence="1">
    <location>
        <begin position="12"/>
        <end position="35"/>
    </location>
</feature>
<reference evidence="2 3" key="1">
    <citation type="journal article" date="2013" name="Antonie Van Leeuwenhoek">
        <title>Dongia rigui sp. nov., isolated from freshwater of a large wetland in Korea.</title>
        <authorList>
            <person name="Baik K.S."/>
            <person name="Hwang Y.M."/>
            <person name="Choi J.S."/>
            <person name="Kwon J."/>
            <person name="Seong C.N."/>
        </authorList>
    </citation>
    <scope>NUCLEOTIDE SEQUENCE [LARGE SCALE GENOMIC DNA]</scope>
    <source>
        <strain evidence="2 3">04SU4-P</strain>
    </source>
</reference>
<evidence type="ECO:0000256" key="1">
    <source>
        <dbReference type="SAM" id="Phobius"/>
    </source>
</evidence>
<keyword evidence="1" id="KW-0812">Transmembrane</keyword>
<evidence type="ECO:0000313" key="2">
    <source>
        <dbReference type="EMBL" id="MDY0873328.1"/>
    </source>
</evidence>
<feature type="transmembrane region" description="Helical" evidence="1">
    <location>
        <begin position="138"/>
        <end position="158"/>
    </location>
</feature>
<accession>A0ABU5E1H2</accession>
<dbReference type="EMBL" id="JAXCLX010000002">
    <property type="protein sequence ID" value="MDY0873328.1"/>
    <property type="molecule type" value="Genomic_DNA"/>
</dbReference>